<evidence type="ECO:0000313" key="4">
    <source>
        <dbReference type="EMBL" id="KAE9140477.1"/>
    </source>
</evidence>
<comment type="caution">
    <text evidence="10">The sequence shown here is derived from an EMBL/GenBank/DDBJ whole genome shotgun (WGS) entry which is preliminary data.</text>
</comment>
<dbReference type="EMBL" id="QXFX01000003">
    <property type="protein sequence ID" value="KAE9140477.1"/>
    <property type="molecule type" value="Genomic_DNA"/>
</dbReference>
<evidence type="ECO:0000313" key="16">
    <source>
        <dbReference type="Proteomes" id="UP000440732"/>
    </source>
</evidence>
<dbReference type="EMBL" id="QXGC01000003">
    <property type="protein sequence ID" value="KAE9256294.1"/>
    <property type="molecule type" value="Genomic_DNA"/>
</dbReference>
<dbReference type="EMBL" id="QXFY01000021">
    <property type="protein sequence ID" value="KAE9361545.1"/>
    <property type="molecule type" value="Genomic_DNA"/>
</dbReference>
<evidence type="ECO:0000313" key="7">
    <source>
        <dbReference type="EMBL" id="KAE9238580.1"/>
    </source>
</evidence>
<evidence type="ECO:0000313" key="15">
    <source>
        <dbReference type="Proteomes" id="UP000440367"/>
    </source>
</evidence>
<organism evidence="10 14">
    <name type="scientific">Phytophthora fragariae</name>
    <dbReference type="NCBI Taxonomy" id="53985"/>
    <lineage>
        <taxon>Eukaryota</taxon>
        <taxon>Sar</taxon>
        <taxon>Stramenopiles</taxon>
        <taxon>Oomycota</taxon>
        <taxon>Peronosporomycetes</taxon>
        <taxon>Peronosporales</taxon>
        <taxon>Peronosporaceae</taxon>
        <taxon>Phytophthora</taxon>
    </lineage>
</organism>
<dbReference type="OrthoDB" id="125581at2759"/>
<dbReference type="Proteomes" id="UP000488956">
    <property type="component" value="Unassembled WGS sequence"/>
</dbReference>
<evidence type="ECO:0000313" key="14">
    <source>
        <dbReference type="Proteomes" id="UP000437068"/>
    </source>
</evidence>
<dbReference type="EMBL" id="QXGF01000003">
    <property type="protein sequence ID" value="KAE8950338.1"/>
    <property type="molecule type" value="Genomic_DNA"/>
</dbReference>
<evidence type="ECO:0000313" key="11">
    <source>
        <dbReference type="EMBL" id="KAE9361545.1"/>
    </source>
</evidence>
<evidence type="ECO:0000313" key="3">
    <source>
        <dbReference type="EMBL" id="KAE9030454.1"/>
    </source>
</evidence>
<evidence type="ECO:0000313" key="5">
    <source>
        <dbReference type="EMBL" id="KAE9141531.1"/>
    </source>
</evidence>
<dbReference type="Proteomes" id="UP000437068">
    <property type="component" value="Unassembled WGS sequence"/>
</dbReference>
<evidence type="ECO:0000313" key="18">
    <source>
        <dbReference type="Proteomes" id="UP000460718"/>
    </source>
</evidence>
<dbReference type="Proteomes" id="UP000440367">
    <property type="component" value="Unassembled WGS sequence"/>
</dbReference>
<evidence type="ECO:0000313" key="8">
    <source>
        <dbReference type="EMBL" id="KAE9256294.1"/>
    </source>
</evidence>
<evidence type="ECO:0000313" key="6">
    <source>
        <dbReference type="EMBL" id="KAE9155323.1"/>
    </source>
</evidence>
<feature type="region of interest" description="Disordered" evidence="1">
    <location>
        <begin position="1"/>
        <end position="54"/>
    </location>
</feature>
<dbReference type="Proteomes" id="UP000486351">
    <property type="component" value="Unassembled WGS sequence"/>
</dbReference>
<proteinExistence type="predicted"/>
<evidence type="ECO:0000256" key="1">
    <source>
        <dbReference type="SAM" id="MobiDB-lite"/>
    </source>
</evidence>
<evidence type="ECO:0000313" key="12">
    <source>
        <dbReference type="Proteomes" id="UP000429523"/>
    </source>
</evidence>
<dbReference type="Proteomes" id="UP000460718">
    <property type="component" value="Unassembled WGS sequence"/>
</dbReference>
<evidence type="ECO:0000313" key="13">
    <source>
        <dbReference type="Proteomes" id="UP000433483"/>
    </source>
</evidence>
<dbReference type="EMBL" id="QXGD01000003">
    <property type="protein sequence ID" value="KAE9258368.1"/>
    <property type="molecule type" value="Genomic_DNA"/>
</dbReference>
<dbReference type="EMBL" id="QXGB01000003">
    <property type="protein sequence ID" value="KAE9238580.1"/>
    <property type="molecule type" value="Genomic_DNA"/>
</dbReference>
<evidence type="ECO:0000313" key="20">
    <source>
        <dbReference type="Proteomes" id="UP000486351"/>
    </source>
</evidence>
<dbReference type="EMBL" id="QXGE01000003">
    <property type="protein sequence ID" value="KAE9330851.1"/>
    <property type="molecule type" value="Genomic_DNA"/>
</dbReference>
<dbReference type="Proteomes" id="UP000433483">
    <property type="component" value="Unassembled WGS sequence"/>
</dbReference>
<evidence type="ECO:0000313" key="17">
    <source>
        <dbReference type="Proteomes" id="UP000441208"/>
    </source>
</evidence>
<evidence type="ECO:0008006" key="22">
    <source>
        <dbReference type="Google" id="ProtNLM"/>
    </source>
</evidence>
<reference evidence="12 13" key="1">
    <citation type="submission" date="2018-08" db="EMBL/GenBank/DDBJ databases">
        <title>Genomic investigation of the strawberry pathogen Phytophthora fragariae indicates pathogenicity is determined by transcriptional variation in three key races.</title>
        <authorList>
            <person name="Adams T.M."/>
            <person name="Armitage A.D."/>
            <person name="Sobczyk M.K."/>
            <person name="Bates H.J."/>
            <person name="Dunwell J.M."/>
            <person name="Nellist C.F."/>
            <person name="Harrison R.J."/>
        </authorList>
    </citation>
    <scope>NUCLEOTIDE SEQUENCE [LARGE SCALE GENOMIC DNA]</scope>
    <source>
        <strain evidence="10 14">A4</strain>
        <strain evidence="9 15">BC-1</strain>
        <strain evidence="8 19">BC-23</strain>
        <strain evidence="7 13">NOV-27</strain>
        <strain evidence="6 16">NOV-5</strain>
        <strain evidence="5 17">NOV-71</strain>
        <strain evidence="11 20">NOV-77</strain>
        <strain evidence="2 12">NOV-9</strain>
        <strain evidence="4 21">ONT-3</strain>
        <strain evidence="3 18">SCRP245</strain>
    </source>
</reference>
<evidence type="ECO:0000313" key="2">
    <source>
        <dbReference type="EMBL" id="KAE8950338.1"/>
    </source>
</evidence>
<dbReference type="Proteomes" id="UP000441208">
    <property type="component" value="Unassembled WGS sequence"/>
</dbReference>
<evidence type="ECO:0000313" key="9">
    <source>
        <dbReference type="EMBL" id="KAE9258368.1"/>
    </source>
</evidence>
<dbReference type="EMBL" id="QXGA01000016">
    <property type="protein sequence ID" value="KAE9155323.1"/>
    <property type="molecule type" value="Genomic_DNA"/>
</dbReference>
<dbReference type="Proteomes" id="UP000429523">
    <property type="component" value="Unassembled WGS sequence"/>
</dbReference>
<dbReference type="EMBL" id="QXFW01000014">
    <property type="protein sequence ID" value="KAE9030454.1"/>
    <property type="molecule type" value="Genomic_DNA"/>
</dbReference>
<dbReference type="EMBL" id="QXFZ01000003">
    <property type="protein sequence ID" value="KAE9141531.1"/>
    <property type="molecule type" value="Genomic_DNA"/>
</dbReference>
<accession>A0A6A4EWN6</accession>
<feature type="compositionally biased region" description="Basic and acidic residues" evidence="1">
    <location>
        <begin position="37"/>
        <end position="48"/>
    </location>
</feature>
<protein>
    <recommendedName>
        <fullName evidence="22">RxLR effector protein</fullName>
    </recommendedName>
</protein>
<keyword evidence="13" id="KW-1185">Reference proteome</keyword>
<sequence>MSSTGSGGVPSPPPTRQAAKEPAIPIGGVEGTQQSVARERSVTSDEGKAAPGMEEMMRLLRDLSTKVNKLEKAVTPRGAPVSPEQPLRRSVFRQAIEEGGSLGMHQMHVDELGGVQVELGVQTPGAWARGKYFPNPDFRQAVPQYQVHRPPPVYTRPPQVPMDQPRVPPAKEAKLALRTFDGSEVYKGLGSGFEQWSMLLIEQVKMADLALGYRWAERAKVNKFAEHLRGRTEKSFQQHGQRWWGTQPNLWFIMDRIPREHL</sequence>
<dbReference type="Proteomes" id="UP000440732">
    <property type="component" value="Unassembled WGS sequence"/>
</dbReference>
<name>A0A6A4EWN6_9STRA</name>
<evidence type="ECO:0000313" key="21">
    <source>
        <dbReference type="Proteomes" id="UP000488956"/>
    </source>
</evidence>
<gene>
    <name evidence="10" type="ORF">PF001_g191</name>
    <name evidence="9" type="ORF">PF002_g186</name>
    <name evidence="8" type="ORF">PF004_g139</name>
    <name evidence="7" type="ORF">PF005_g190</name>
    <name evidence="6" type="ORF">PF006_g729</name>
    <name evidence="5" type="ORF">PF007_g190</name>
    <name evidence="11" type="ORF">PF008_g930</name>
    <name evidence="2" type="ORF">PF009_g190</name>
    <name evidence="4" type="ORF">PF010_g185</name>
    <name evidence="3" type="ORF">PF011_g611</name>
</gene>
<evidence type="ECO:0000313" key="19">
    <source>
        <dbReference type="Proteomes" id="UP000476176"/>
    </source>
</evidence>
<dbReference type="AlphaFoldDB" id="A0A6A4EWN6"/>
<dbReference type="Proteomes" id="UP000476176">
    <property type="component" value="Unassembled WGS sequence"/>
</dbReference>
<evidence type="ECO:0000313" key="10">
    <source>
        <dbReference type="EMBL" id="KAE9330851.1"/>
    </source>
</evidence>